<reference evidence="2 4" key="2">
    <citation type="journal article" date="2014" name="BMC Genomics">
        <title>An improved genome release (version Mt4.0) for the model legume Medicago truncatula.</title>
        <authorList>
            <person name="Tang H."/>
            <person name="Krishnakumar V."/>
            <person name="Bidwell S."/>
            <person name="Rosen B."/>
            <person name="Chan A."/>
            <person name="Zhou S."/>
            <person name="Gentzbittel L."/>
            <person name="Childs K.L."/>
            <person name="Yandell M."/>
            <person name="Gundlach H."/>
            <person name="Mayer K.F."/>
            <person name="Schwartz D.C."/>
            <person name="Town C.D."/>
        </authorList>
    </citation>
    <scope>GENOME REANNOTATION</scope>
    <source>
        <strain evidence="2">A17</strain>
        <strain evidence="3 4">cv. Jemalong A17</strain>
    </source>
</reference>
<feature type="compositionally biased region" description="Basic residues" evidence="1">
    <location>
        <begin position="178"/>
        <end position="190"/>
    </location>
</feature>
<reference evidence="3" key="3">
    <citation type="submission" date="2015-04" db="UniProtKB">
        <authorList>
            <consortium name="EnsemblPlants"/>
        </authorList>
    </citation>
    <scope>IDENTIFICATION</scope>
    <source>
        <strain evidence="3">cv. Jemalong A17</strain>
    </source>
</reference>
<dbReference type="AlphaFoldDB" id="A0A072V5L5"/>
<evidence type="ECO:0000313" key="3">
    <source>
        <dbReference type="EnsemblPlants" id="KEH37299"/>
    </source>
</evidence>
<accession>A0A072V5L5</accession>
<dbReference type="EMBL" id="CM001218">
    <property type="protein sequence ID" value="KEH37299.1"/>
    <property type="molecule type" value="Genomic_DNA"/>
</dbReference>
<feature type="region of interest" description="Disordered" evidence="1">
    <location>
        <begin position="152"/>
        <end position="221"/>
    </location>
</feature>
<evidence type="ECO:0000256" key="1">
    <source>
        <dbReference type="SAM" id="MobiDB-lite"/>
    </source>
</evidence>
<dbReference type="Proteomes" id="UP000002051">
    <property type="component" value="Chromosome 2"/>
</dbReference>
<proteinExistence type="predicted"/>
<dbReference type="HOGENOM" id="CLU_1252285_0_0_1"/>
<keyword evidence="4" id="KW-1185">Reference proteome</keyword>
<name>A0A072V5L5_MEDTR</name>
<protein>
    <submittedName>
        <fullName evidence="2 3">Uncharacterized protein</fullName>
    </submittedName>
</protein>
<reference evidence="2 4" key="1">
    <citation type="journal article" date="2011" name="Nature">
        <title>The Medicago genome provides insight into the evolution of rhizobial symbioses.</title>
        <authorList>
            <person name="Young N.D."/>
            <person name="Debelle F."/>
            <person name="Oldroyd G.E."/>
            <person name="Geurts R."/>
            <person name="Cannon S.B."/>
            <person name="Udvardi M.K."/>
            <person name="Benedito V.A."/>
            <person name="Mayer K.F."/>
            <person name="Gouzy J."/>
            <person name="Schoof H."/>
            <person name="Van de Peer Y."/>
            <person name="Proost S."/>
            <person name="Cook D.R."/>
            <person name="Meyers B.C."/>
            <person name="Spannagl M."/>
            <person name="Cheung F."/>
            <person name="De Mita S."/>
            <person name="Krishnakumar V."/>
            <person name="Gundlach H."/>
            <person name="Zhou S."/>
            <person name="Mudge J."/>
            <person name="Bharti A.K."/>
            <person name="Murray J.D."/>
            <person name="Naoumkina M.A."/>
            <person name="Rosen B."/>
            <person name="Silverstein K.A."/>
            <person name="Tang H."/>
            <person name="Rombauts S."/>
            <person name="Zhao P.X."/>
            <person name="Zhou P."/>
            <person name="Barbe V."/>
            <person name="Bardou P."/>
            <person name="Bechner M."/>
            <person name="Bellec A."/>
            <person name="Berger A."/>
            <person name="Berges H."/>
            <person name="Bidwell S."/>
            <person name="Bisseling T."/>
            <person name="Choisne N."/>
            <person name="Couloux A."/>
            <person name="Denny R."/>
            <person name="Deshpande S."/>
            <person name="Dai X."/>
            <person name="Doyle J.J."/>
            <person name="Dudez A.M."/>
            <person name="Farmer A.D."/>
            <person name="Fouteau S."/>
            <person name="Franken C."/>
            <person name="Gibelin C."/>
            <person name="Gish J."/>
            <person name="Goldstein S."/>
            <person name="Gonzalez A.J."/>
            <person name="Green P.J."/>
            <person name="Hallab A."/>
            <person name="Hartog M."/>
            <person name="Hua A."/>
            <person name="Humphray S.J."/>
            <person name="Jeong D.H."/>
            <person name="Jing Y."/>
            <person name="Jocker A."/>
            <person name="Kenton S.M."/>
            <person name="Kim D.J."/>
            <person name="Klee K."/>
            <person name="Lai H."/>
            <person name="Lang C."/>
            <person name="Lin S."/>
            <person name="Macmil S.L."/>
            <person name="Magdelenat G."/>
            <person name="Matthews L."/>
            <person name="McCorrison J."/>
            <person name="Monaghan E.L."/>
            <person name="Mun J.H."/>
            <person name="Najar F.Z."/>
            <person name="Nicholson C."/>
            <person name="Noirot C."/>
            <person name="O'Bleness M."/>
            <person name="Paule C.R."/>
            <person name="Poulain J."/>
            <person name="Prion F."/>
            <person name="Qin B."/>
            <person name="Qu C."/>
            <person name="Retzel E.F."/>
            <person name="Riddle C."/>
            <person name="Sallet E."/>
            <person name="Samain S."/>
            <person name="Samson N."/>
            <person name="Sanders I."/>
            <person name="Saurat O."/>
            <person name="Scarpelli C."/>
            <person name="Schiex T."/>
            <person name="Segurens B."/>
            <person name="Severin A.J."/>
            <person name="Sherrier D.J."/>
            <person name="Shi R."/>
            <person name="Sims S."/>
            <person name="Singer S.R."/>
            <person name="Sinharoy S."/>
            <person name="Sterck L."/>
            <person name="Viollet A."/>
            <person name="Wang B.B."/>
            <person name="Wang K."/>
            <person name="Wang M."/>
            <person name="Wang X."/>
            <person name="Warfsmann J."/>
            <person name="Weissenbach J."/>
            <person name="White D.D."/>
            <person name="White J.D."/>
            <person name="Wiley G.B."/>
            <person name="Wincker P."/>
            <person name="Xing Y."/>
            <person name="Yang L."/>
            <person name="Yao Z."/>
            <person name="Ying F."/>
            <person name="Zhai J."/>
            <person name="Zhou L."/>
            <person name="Zuber A."/>
            <person name="Denarie J."/>
            <person name="Dixon R.A."/>
            <person name="May G.D."/>
            <person name="Schwartz D.C."/>
            <person name="Rogers J."/>
            <person name="Quetier F."/>
            <person name="Town C.D."/>
            <person name="Roe B.A."/>
        </authorList>
    </citation>
    <scope>NUCLEOTIDE SEQUENCE [LARGE SCALE GENOMIC DNA]</scope>
    <source>
        <strain evidence="2">A17</strain>
        <strain evidence="3 4">cv. Jemalong A17</strain>
    </source>
</reference>
<sequence>MYPYRCWLKRANWIRNWPCGQSEQLVDSDMQLSLPNQDDLVFGSPKSAPLVDGTILNKVTTQVELSLDVENIADVDRKKDNTESQGMDNNTAFENCSGIQLVSTCPAETITLTRNLYCQPVPKDANTTHPSTAAMKSLSIFKTAWGDLVDEETSMSDEQEQNLEGDFDEGSSFTPFMSRRKKKYNKKHANKPSDKGVQSTSSDHIQTRSKKGVIKSNPKYM</sequence>
<evidence type="ECO:0000313" key="2">
    <source>
        <dbReference type="EMBL" id="KEH37299.1"/>
    </source>
</evidence>
<evidence type="ECO:0000313" key="4">
    <source>
        <dbReference type="Proteomes" id="UP000002051"/>
    </source>
</evidence>
<gene>
    <name evidence="2" type="ordered locus">MTR_2g437210</name>
</gene>
<feature type="compositionally biased region" description="Acidic residues" evidence="1">
    <location>
        <begin position="152"/>
        <end position="169"/>
    </location>
</feature>
<dbReference type="EnsemblPlants" id="KEH37299">
    <property type="protein sequence ID" value="KEH37299"/>
    <property type="gene ID" value="MTR_2g437210"/>
</dbReference>
<organism evidence="2 4">
    <name type="scientific">Medicago truncatula</name>
    <name type="common">Barrel medic</name>
    <name type="synonym">Medicago tribuloides</name>
    <dbReference type="NCBI Taxonomy" id="3880"/>
    <lineage>
        <taxon>Eukaryota</taxon>
        <taxon>Viridiplantae</taxon>
        <taxon>Streptophyta</taxon>
        <taxon>Embryophyta</taxon>
        <taxon>Tracheophyta</taxon>
        <taxon>Spermatophyta</taxon>
        <taxon>Magnoliopsida</taxon>
        <taxon>eudicotyledons</taxon>
        <taxon>Gunneridae</taxon>
        <taxon>Pentapetalae</taxon>
        <taxon>rosids</taxon>
        <taxon>fabids</taxon>
        <taxon>Fabales</taxon>
        <taxon>Fabaceae</taxon>
        <taxon>Papilionoideae</taxon>
        <taxon>50 kb inversion clade</taxon>
        <taxon>NPAAA clade</taxon>
        <taxon>Hologalegina</taxon>
        <taxon>IRL clade</taxon>
        <taxon>Trifolieae</taxon>
        <taxon>Medicago</taxon>
    </lineage>
</organism>